<reference evidence="1 2" key="1">
    <citation type="journal article" date="2016" name="Genome Announc.">
        <title>Draft Genome Sequence of Paenibacillus amylolyticus Heshi-A3, Isolated from Fermented Rice Bran in a Japanese Fermented Seafood Dish.</title>
        <authorList>
            <person name="Akuzawa S."/>
            <person name="Nagaoka J."/>
            <person name="Kanekatsu M."/>
            <person name="Kubota E."/>
            <person name="Ohtake R."/>
            <person name="Suzuki T."/>
            <person name="Kanesaki Y."/>
        </authorList>
    </citation>
    <scope>NUCLEOTIDE SEQUENCE [LARGE SCALE GENOMIC DNA]</scope>
    <source>
        <strain evidence="1 2">Heshi-A3</strain>
    </source>
</reference>
<dbReference type="AlphaFoldDB" id="A0A117I2U6"/>
<evidence type="ECO:0000313" key="2">
    <source>
        <dbReference type="Proteomes" id="UP000069697"/>
    </source>
</evidence>
<dbReference type="EMBL" id="BCNV01000005">
    <property type="protein sequence ID" value="GAS84303.1"/>
    <property type="molecule type" value="Genomic_DNA"/>
</dbReference>
<evidence type="ECO:0000313" key="1">
    <source>
        <dbReference type="EMBL" id="GAS84303.1"/>
    </source>
</evidence>
<reference evidence="2" key="2">
    <citation type="submission" date="2016-01" db="EMBL/GenBank/DDBJ databases">
        <title>Draft Genome Sequence of Paenibacillus amylolyticus Heshi-A3 that Was Isolated from Fermented Rice Bran with Aging Salted Mackerel, Which Was Named Heshiko as Traditional Fermented Seafood in Japan.</title>
        <authorList>
            <person name="Akuzawa S."/>
            <person name="Nakagawa J."/>
            <person name="Kanekatsu T."/>
            <person name="Kubota E."/>
            <person name="Ohtake R."/>
            <person name="Suzuki T."/>
            <person name="Kanesaki Y."/>
        </authorList>
    </citation>
    <scope>NUCLEOTIDE SEQUENCE [LARGE SCALE GENOMIC DNA]</scope>
    <source>
        <strain evidence="2">Heshi-A3</strain>
    </source>
</reference>
<sequence length="58" mass="6950">MDDRIKVKIMTTCEKCGRPMQDILEYVEHILHECNEQTQEYNSKDYQAFGHEGVREQM</sequence>
<name>A0A117I2U6_PAEAM</name>
<comment type="caution">
    <text evidence="1">The sequence shown here is derived from an EMBL/GenBank/DDBJ whole genome shotgun (WGS) entry which is preliminary data.</text>
</comment>
<dbReference type="Proteomes" id="UP000069697">
    <property type="component" value="Unassembled WGS sequence"/>
</dbReference>
<gene>
    <name evidence="1" type="ORF">PAHA3_4406</name>
</gene>
<organism evidence="1 2">
    <name type="scientific">Paenibacillus amylolyticus</name>
    <dbReference type="NCBI Taxonomy" id="1451"/>
    <lineage>
        <taxon>Bacteria</taxon>
        <taxon>Bacillati</taxon>
        <taxon>Bacillota</taxon>
        <taxon>Bacilli</taxon>
        <taxon>Bacillales</taxon>
        <taxon>Paenibacillaceae</taxon>
        <taxon>Paenibacillus</taxon>
    </lineage>
</organism>
<proteinExistence type="predicted"/>
<protein>
    <submittedName>
        <fullName evidence="1">Transposase</fullName>
    </submittedName>
</protein>
<accession>A0A117I2U6</accession>